<gene>
    <name evidence="3" type="ORF">J506_3555</name>
</gene>
<dbReference type="InterPro" id="IPR050261">
    <property type="entry name" value="FrsA_esterase"/>
</dbReference>
<organism evidence="3 4">
    <name type="scientific">Acinetobacter baumannii 625974</name>
    <dbReference type="NCBI Taxonomy" id="1310607"/>
    <lineage>
        <taxon>Bacteria</taxon>
        <taxon>Pseudomonadati</taxon>
        <taxon>Pseudomonadota</taxon>
        <taxon>Gammaproteobacteria</taxon>
        <taxon>Moraxellales</taxon>
        <taxon>Moraxellaceae</taxon>
        <taxon>Acinetobacter</taxon>
        <taxon>Acinetobacter calcoaceticus/baumannii complex</taxon>
    </lineage>
</organism>
<evidence type="ECO:0000259" key="2">
    <source>
        <dbReference type="Pfam" id="PF12146"/>
    </source>
</evidence>
<dbReference type="InterPro" id="IPR029058">
    <property type="entry name" value="AB_hydrolase_fold"/>
</dbReference>
<dbReference type="PANTHER" id="PTHR22946">
    <property type="entry name" value="DIENELACTONE HYDROLASE DOMAIN-CONTAINING PROTEIN-RELATED"/>
    <property type="match status" value="1"/>
</dbReference>
<name>A0A009PSK9_ACIBA</name>
<feature type="domain" description="Serine aminopeptidase S33" evidence="2">
    <location>
        <begin position="30"/>
        <end position="259"/>
    </location>
</feature>
<dbReference type="Pfam" id="PF12146">
    <property type="entry name" value="Hydrolase_4"/>
    <property type="match status" value="1"/>
</dbReference>
<keyword evidence="1 3" id="KW-0378">Hydrolase</keyword>
<reference evidence="3 4" key="1">
    <citation type="submission" date="2014-02" db="EMBL/GenBank/DDBJ databases">
        <title>Comparative genomics and transcriptomics to identify genetic mechanisms underlying the emergence of carbapenem resistant Acinetobacter baumannii (CRAb).</title>
        <authorList>
            <person name="Harris A.D."/>
            <person name="Johnson K.J."/>
            <person name="George J."/>
            <person name="Shefchek K."/>
            <person name="Daugherty S.C."/>
            <person name="Parankush S."/>
            <person name="Sadzewicz L."/>
            <person name="Tallon L."/>
            <person name="Sengamalay N."/>
            <person name="Hazen T.H."/>
            <person name="Rasko D.A."/>
        </authorList>
    </citation>
    <scope>NUCLEOTIDE SEQUENCE [LARGE SCALE GENOMIC DNA]</scope>
    <source>
        <strain evidence="3 4">625974</strain>
    </source>
</reference>
<sequence length="298" mass="34329">MHAYTVEPLYVPCDQEMIAADFYIPKTNNKSAVIIMAHGFAGLRQFKLIQYAQRFAQAGYAVILFDYRYWGGSTGKPREMISINSQLEDWKTMIQYASTCKFIDNRRIVLWGTSLSGGYTLSLASELKNIQAIMVQIPYVDGAETAKLYPLQRYPQALKLSSQDYMGSKMGLNPKRLPVVDQYKLCFMPTADSYYGYLSIVNPDYYWSGEVPARVFFNLMRYRPIQLVRQINIPVLFIAAQHDSLIPIESSREAATNIAPFVSYHEWDMKHFDIYHGSWFEKAVTTQLEFLHQHIGVM</sequence>
<evidence type="ECO:0000256" key="1">
    <source>
        <dbReference type="ARBA" id="ARBA00022801"/>
    </source>
</evidence>
<comment type="caution">
    <text evidence="3">The sequence shown here is derived from an EMBL/GenBank/DDBJ whole genome shotgun (WGS) entry which is preliminary data.</text>
</comment>
<evidence type="ECO:0000313" key="3">
    <source>
        <dbReference type="EMBL" id="EXC04954.1"/>
    </source>
</evidence>
<dbReference type="Proteomes" id="UP000021108">
    <property type="component" value="Unassembled WGS sequence"/>
</dbReference>
<dbReference type="PANTHER" id="PTHR22946:SF9">
    <property type="entry name" value="POLYKETIDE TRANSFERASE AF380"/>
    <property type="match status" value="1"/>
</dbReference>
<dbReference type="SUPFAM" id="SSF53474">
    <property type="entry name" value="alpha/beta-Hydrolases"/>
    <property type="match status" value="1"/>
</dbReference>
<dbReference type="EMBL" id="JEXD01000047">
    <property type="protein sequence ID" value="EXC04954.1"/>
    <property type="molecule type" value="Genomic_DNA"/>
</dbReference>
<protein>
    <submittedName>
        <fullName evidence="3">Dienelactone hydrolase family protein</fullName>
    </submittedName>
</protein>
<dbReference type="InterPro" id="IPR022742">
    <property type="entry name" value="Hydrolase_4"/>
</dbReference>
<accession>A0A009PSK9</accession>
<dbReference type="GO" id="GO:0052689">
    <property type="term" value="F:carboxylic ester hydrolase activity"/>
    <property type="evidence" value="ECO:0007669"/>
    <property type="project" value="UniProtKB-ARBA"/>
</dbReference>
<evidence type="ECO:0000313" key="4">
    <source>
        <dbReference type="Proteomes" id="UP000021108"/>
    </source>
</evidence>
<dbReference type="Gene3D" id="3.40.50.1820">
    <property type="entry name" value="alpha/beta hydrolase"/>
    <property type="match status" value="1"/>
</dbReference>
<dbReference type="RefSeq" id="WP_032060010.1">
    <property type="nucleotide sequence ID" value="NZ_JEXD01000047.1"/>
</dbReference>
<dbReference type="Gene3D" id="1.10.10.800">
    <property type="match status" value="1"/>
</dbReference>
<dbReference type="PATRIC" id="fig|1310607.3.peg.3436"/>
<dbReference type="AlphaFoldDB" id="A0A009PSK9"/>
<proteinExistence type="predicted"/>